<dbReference type="InterPro" id="IPR036138">
    <property type="entry name" value="PBP_dimer_sf"/>
</dbReference>
<keyword evidence="18" id="KW-0121">Carboxypeptidase</keyword>
<dbReference type="RefSeq" id="WP_353863501.1">
    <property type="nucleotide sequence ID" value="NZ_CP088295.1"/>
</dbReference>
<evidence type="ECO:0000256" key="14">
    <source>
        <dbReference type="SAM" id="MobiDB-lite"/>
    </source>
</evidence>
<evidence type="ECO:0000259" key="17">
    <source>
        <dbReference type="Pfam" id="PF03717"/>
    </source>
</evidence>
<dbReference type="Gene3D" id="3.40.710.10">
    <property type="entry name" value="DD-peptidase/beta-lactamase superfamily"/>
    <property type="match status" value="1"/>
</dbReference>
<reference evidence="19" key="1">
    <citation type="submission" date="2021-11" db="EMBL/GenBank/DDBJ databases">
        <title>Cultivation dependent microbiological survey of springs from the worlds oldest radium mine currently devoted to the extraction of radon-saturated water.</title>
        <authorList>
            <person name="Kapinusova G."/>
            <person name="Smrhova T."/>
            <person name="Strejcek M."/>
            <person name="Suman J."/>
            <person name="Jani K."/>
            <person name="Pajer P."/>
            <person name="Uhlik O."/>
        </authorList>
    </citation>
    <scope>NUCLEOTIDE SEQUENCE [LARGE SCALE GENOMIC DNA]</scope>
    <source>
        <strain evidence="19">J379</strain>
    </source>
</reference>
<dbReference type="InterPro" id="IPR005311">
    <property type="entry name" value="PBP_dimer"/>
</dbReference>
<gene>
    <name evidence="18" type="primary">mrdA</name>
    <name evidence="18" type="ORF">LRS13_20215</name>
</gene>
<comment type="subcellular location">
    <subcellularLocation>
        <location evidence="2">Cell membrane</location>
    </subcellularLocation>
    <subcellularLocation>
        <location evidence="1">Membrane</location>
        <topology evidence="1">Single-pass membrane protein</topology>
    </subcellularLocation>
</comment>
<feature type="region of interest" description="Disordered" evidence="14">
    <location>
        <begin position="105"/>
        <end position="126"/>
    </location>
</feature>
<name>A0ABY5PEB9_9ACTN</name>
<dbReference type="Gene3D" id="3.90.1310.10">
    <property type="entry name" value="Penicillin-binding protein 2a (Domain 2)"/>
    <property type="match status" value="1"/>
</dbReference>
<evidence type="ECO:0000256" key="1">
    <source>
        <dbReference type="ARBA" id="ARBA00004167"/>
    </source>
</evidence>
<evidence type="ECO:0000256" key="3">
    <source>
        <dbReference type="ARBA" id="ARBA00007171"/>
    </source>
</evidence>
<dbReference type="SUPFAM" id="SSF56519">
    <property type="entry name" value="Penicillin binding protein dimerisation domain"/>
    <property type="match status" value="1"/>
</dbReference>
<evidence type="ECO:0000256" key="12">
    <source>
        <dbReference type="ARBA" id="ARBA00023136"/>
    </source>
</evidence>
<keyword evidence="8 18" id="KW-0378">Hydrolase</keyword>
<dbReference type="NCBIfam" id="TIGR03423">
    <property type="entry name" value="pbp2_mrdA"/>
    <property type="match status" value="1"/>
</dbReference>
<dbReference type="EMBL" id="CP088295">
    <property type="protein sequence ID" value="UUY02981.1"/>
    <property type="molecule type" value="Genomic_DNA"/>
</dbReference>
<evidence type="ECO:0000256" key="7">
    <source>
        <dbReference type="ARBA" id="ARBA00022692"/>
    </source>
</evidence>
<evidence type="ECO:0000256" key="9">
    <source>
        <dbReference type="ARBA" id="ARBA00022960"/>
    </source>
</evidence>
<keyword evidence="6" id="KW-0645">Protease</keyword>
<evidence type="ECO:0000256" key="6">
    <source>
        <dbReference type="ARBA" id="ARBA00022670"/>
    </source>
</evidence>
<evidence type="ECO:0000313" key="18">
    <source>
        <dbReference type="EMBL" id="UUY02981.1"/>
    </source>
</evidence>
<proteinExistence type="inferred from homology"/>
<evidence type="ECO:0000256" key="13">
    <source>
        <dbReference type="ARBA" id="ARBA00023316"/>
    </source>
</evidence>
<feature type="domain" description="Penicillin-binding protein dimerisation" evidence="17">
    <location>
        <begin position="63"/>
        <end position="270"/>
    </location>
</feature>
<dbReference type="SUPFAM" id="SSF56601">
    <property type="entry name" value="beta-lactamase/transpeptidase-like"/>
    <property type="match status" value="1"/>
</dbReference>
<sequence length="685" mass="75153">MVDPVADRRPPITPQLALRVAVFGGIALVLFAVIFFRLWYLQVLSGDQYLAEANDNRVRELRIQAPRGEIVDRNGRVLVTNRRAIVVQLDPAKLPEAERDLAATWGQRAGQRAARPKGRRGEEVPIPPIPDPVLEARYERLAEVLGTSANAIHRTVIRQLAQVPYADVRVKTDVPRSMLNYISERKAQFPGVRVEQVYLRQYPRDQIAAQLLGTVGEISPAQLRKKRYRDVTQGTIIGQDGLEYEYDNYLRGKDGLRRVQVDALGRPKGNLREVDPTAGREVKLSLDVRLQKTAQDALGEVGGGKPGAAVALDPRNGEVLAMASYPSFDPAVFTKPLTQAQYDKLVSDENGAPIFNRAIGSAYPTASTFKIVTAMAALETGTRSADEVINDGGVFKLGEQEFKNAGDAVNGAIDLRKAMEVSSDVYFYQLGAKLNNLRGQVLQTWARKLGIGRRTGIDLPGEFRGLVPDKEWRRDLAQEERSCRRKKKISQTANVYVAAAAGCGISDMRPWSAGDNVNLSVGQGDLQATPLQLATAYTTLANGGRRLKPHLGLEINDSQGRAIQRIESEGTTKVDFDPANRQAIMDGLKLAASGPSGTSTDVFKGWPHDRYPVYGKTGTAERQPKADQSWYAAYVPDERKPIVVVATVEEGGFGADTAAPIARQMLSQWFFGEAGEVVRGESRSR</sequence>
<evidence type="ECO:0000256" key="15">
    <source>
        <dbReference type="SAM" id="Phobius"/>
    </source>
</evidence>
<evidence type="ECO:0000256" key="4">
    <source>
        <dbReference type="ARBA" id="ARBA00022475"/>
    </source>
</evidence>
<keyword evidence="4" id="KW-1003">Cell membrane</keyword>
<keyword evidence="11 15" id="KW-1133">Transmembrane helix</keyword>
<dbReference type="PANTHER" id="PTHR30627">
    <property type="entry name" value="PEPTIDOGLYCAN D,D-TRANSPEPTIDASE"/>
    <property type="match status" value="1"/>
</dbReference>
<keyword evidence="19" id="KW-1185">Reference proteome</keyword>
<evidence type="ECO:0000313" key="19">
    <source>
        <dbReference type="Proteomes" id="UP001058860"/>
    </source>
</evidence>
<dbReference type="EC" id="3.4.16.4" evidence="18"/>
<keyword evidence="13" id="KW-0961">Cell wall biogenesis/degradation</keyword>
<dbReference type="Proteomes" id="UP001058860">
    <property type="component" value="Chromosome"/>
</dbReference>
<dbReference type="InterPro" id="IPR017790">
    <property type="entry name" value="Penicillin-binding_protein_2"/>
</dbReference>
<feature type="domain" description="Penicillin-binding protein transpeptidase" evidence="16">
    <location>
        <begin position="307"/>
        <end position="666"/>
    </location>
</feature>
<accession>A0ABY5PEB9</accession>
<dbReference type="PANTHER" id="PTHR30627:SF2">
    <property type="entry name" value="PEPTIDOGLYCAN D,D-TRANSPEPTIDASE MRDA"/>
    <property type="match status" value="1"/>
</dbReference>
<evidence type="ECO:0000256" key="11">
    <source>
        <dbReference type="ARBA" id="ARBA00022989"/>
    </source>
</evidence>
<dbReference type="InterPro" id="IPR001460">
    <property type="entry name" value="PCN-bd_Tpept"/>
</dbReference>
<keyword evidence="7 15" id="KW-0812">Transmembrane</keyword>
<evidence type="ECO:0000256" key="10">
    <source>
        <dbReference type="ARBA" id="ARBA00022984"/>
    </source>
</evidence>
<keyword evidence="12 15" id="KW-0472">Membrane</keyword>
<dbReference type="GO" id="GO:0009002">
    <property type="term" value="F:serine-type D-Ala-D-Ala carboxypeptidase activity"/>
    <property type="evidence" value="ECO:0007669"/>
    <property type="project" value="UniProtKB-EC"/>
</dbReference>
<comment type="similarity">
    <text evidence="3">Belongs to the transpeptidase family.</text>
</comment>
<organism evidence="18 19">
    <name type="scientific">Svornostia abyssi</name>
    <dbReference type="NCBI Taxonomy" id="2898438"/>
    <lineage>
        <taxon>Bacteria</taxon>
        <taxon>Bacillati</taxon>
        <taxon>Actinomycetota</taxon>
        <taxon>Thermoleophilia</taxon>
        <taxon>Solirubrobacterales</taxon>
        <taxon>Baekduiaceae</taxon>
        <taxon>Svornostia</taxon>
    </lineage>
</organism>
<dbReference type="Pfam" id="PF03717">
    <property type="entry name" value="PBP_dimer"/>
    <property type="match status" value="1"/>
</dbReference>
<evidence type="ECO:0000256" key="5">
    <source>
        <dbReference type="ARBA" id="ARBA00022519"/>
    </source>
</evidence>
<feature type="transmembrane region" description="Helical" evidence="15">
    <location>
        <begin position="16"/>
        <end position="40"/>
    </location>
</feature>
<protein>
    <submittedName>
        <fullName evidence="18">Penicillin-binding protein 2</fullName>
        <ecNumber evidence="18">3.4.16.4</ecNumber>
    </submittedName>
</protein>
<evidence type="ECO:0000256" key="8">
    <source>
        <dbReference type="ARBA" id="ARBA00022801"/>
    </source>
</evidence>
<evidence type="ECO:0000259" key="16">
    <source>
        <dbReference type="Pfam" id="PF00905"/>
    </source>
</evidence>
<keyword evidence="10" id="KW-0573">Peptidoglycan synthesis</keyword>
<dbReference type="Pfam" id="PF00905">
    <property type="entry name" value="Transpeptidase"/>
    <property type="match status" value="1"/>
</dbReference>
<keyword evidence="9" id="KW-0133">Cell shape</keyword>
<keyword evidence="5" id="KW-0997">Cell inner membrane</keyword>
<evidence type="ECO:0000256" key="2">
    <source>
        <dbReference type="ARBA" id="ARBA00004236"/>
    </source>
</evidence>
<dbReference type="InterPro" id="IPR050515">
    <property type="entry name" value="Beta-lactam/transpept"/>
</dbReference>
<dbReference type="InterPro" id="IPR012338">
    <property type="entry name" value="Beta-lactam/transpept-like"/>
</dbReference>